<feature type="region of interest" description="Disordered" evidence="5">
    <location>
        <begin position="255"/>
        <end position="285"/>
    </location>
</feature>
<dbReference type="GeneID" id="18823636"/>
<feature type="compositionally biased region" description="Pro residues" evidence="5">
    <location>
        <begin position="61"/>
        <end position="75"/>
    </location>
</feature>
<sequence length="346" mass="38479">MVQQVSPYDEQGRLVCHAHNVLAVSRTSHTAGNMNRDFYTCPRRAQEGPDNCRFFYWKDQLPPPPETGPARPHTPPAAHYPTMETPSSRLKPDPSHQSPFLPSPYSPTKRGSPFENGQEAKRKRLKTIKDALSRSGAADRALPSNSKVLNAPESPTRISHDKDQVMSTPPSSMPRYYKLSSLGLDVARSRSSTILDDEEDEVWRDLSPSSSAEKVAISLLRSQDNVKGKRRAVELAPEDDDDDFFSEDAPVVAASQGNLFRQRSPSPKEGSTTASPVTETSDLPGDNIERFVCSTVNGLTEVLDYVRMLERKLAATEKSNAYKAKRIKELEAERLESPQAGWSSRR</sequence>
<evidence type="ECO:0000259" key="6">
    <source>
        <dbReference type="PROSITE" id="PS51999"/>
    </source>
</evidence>
<feature type="compositionally biased region" description="Polar residues" evidence="5">
    <location>
        <begin position="255"/>
        <end position="281"/>
    </location>
</feature>
<evidence type="ECO:0000256" key="1">
    <source>
        <dbReference type="ARBA" id="ARBA00022723"/>
    </source>
</evidence>
<dbReference type="Proteomes" id="UP000008493">
    <property type="component" value="Unassembled WGS sequence"/>
</dbReference>
<dbReference type="InterPro" id="IPR010666">
    <property type="entry name" value="Znf_GRF"/>
</dbReference>
<evidence type="ECO:0000313" key="8">
    <source>
        <dbReference type="Proteomes" id="UP000008493"/>
    </source>
</evidence>
<evidence type="ECO:0000256" key="5">
    <source>
        <dbReference type="SAM" id="MobiDB-lite"/>
    </source>
</evidence>
<proteinExistence type="predicted"/>
<dbReference type="InParanoid" id="K5W1M1"/>
<evidence type="ECO:0000313" key="7">
    <source>
        <dbReference type="EMBL" id="EKM80674.1"/>
    </source>
</evidence>
<keyword evidence="2 4" id="KW-0863">Zinc-finger</keyword>
<dbReference type="PROSITE" id="PS51999">
    <property type="entry name" value="ZF_GRF"/>
    <property type="match status" value="1"/>
</dbReference>
<gene>
    <name evidence="7" type="ORF">AGABI1DRAFT_112423</name>
</gene>
<dbReference type="EMBL" id="JH971388">
    <property type="protein sequence ID" value="EKM80674.1"/>
    <property type="molecule type" value="Genomic_DNA"/>
</dbReference>
<accession>K5W1M1</accession>
<name>K5W1M1_AGABU</name>
<dbReference type="RefSeq" id="XP_007328310.1">
    <property type="nucleotide sequence ID" value="XM_007328248.1"/>
</dbReference>
<reference evidence="8" key="1">
    <citation type="journal article" date="2012" name="Proc. Natl. Acad. Sci. U.S.A.">
        <title>Genome sequence of the button mushroom Agaricus bisporus reveals mechanisms governing adaptation to a humic-rich ecological niche.</title>
        <authorList>
            <person name="Morin E."/>
            <person name="Kohler A."/>
            <person name="Baker A.R."/>
            <person name="Foulongne-Oriol M."/>
            <person name="Lombard V."/>
            <person name="Nagy L.G."/>
            <person name="Ohm R.A."/>
            <person name="Patyshakuliyeva A."/>
            <person name="Brun A."/>
            <person name="Aerts A.L."/>
            <person name="Bailey A.M."/>
            <person name="Billette C."/>
            <person name="Coutinho P.M."/>
            <person name="Deakin G."/>
            <person name="Doddapaneni H."/>
            <person name="Floudas D."/>
            <person name="Grimwood J."/>
            <person name="Hilden K."/>
            <person name="Kuees U."/>
            <person name="LaButti K.M."/>
            <person name="Lapidus A."/>
            <person name="Lindquist E.A."/>
            <person name="Lucas S.M."/>
            <person name="Murat C."/>
            <person name="Riley R.W."/>
            <person name="Salamov A.A."/>
            <person name="Schmutz J."/>
            <person name="Subramanian V."/>
            <person name="Woesten H.A.B."/>
            <person name="Xu J."/>
            <person name="Eastwood D.C."/>
            <person name="Foster G.D."/>
            <person name="Sonnenberg A.S."/>
            <person name="Cullen D."/>
            <person name="de Vries R.P."/>
            <person name="Lundell T."/>
            <person name="Hibbett D.S."/>
            <person name="Henrissat B."/>
            <person name="Burton K.S."/>
            <person name="Kerrigan R.W."/>
            <person name="Challen M.P."/>
            <person name="Grigoriev I.V."/>
            <person name="Martin F."/>
        </authorList>
    </citation>
    <scope>NUCLEOTIDE SEQUENCE [LARGE SCALE GENOMIC DNA]</scope>
    <source>
        <strain evidence="8">JB137-S8 / ATCC MYA-4627 / FGSC 10392</strain>
    </source>
</reference>
<evidence type="ECO:0000256" key="3">
    <source>
        <dbReference type="ARBA" id="ARBA00022833"/>
    </source>
</evidence>
<organism evidence="7 8">
    <name type="scientific">Agaricus bisporus var. burnettii (strain JB137-S8 / ATCC MYA-4627 / FGSC 10392)</name>
    <name type="common">White button mushroom</name>
    <dbReference type="NCBI Taxonomy" id="597362"/>
    <lineage>
        <taxon>Eukaryota</taxon>
        <taxon>Fungi</taxon>
        <taxon>Dikarya</taxon>
        <taxon>Basidiomycota</taxon>
        <taxon>Agaricomycotina</taxon>
        <taxon>Agaricomycetes</taxon>
        <taxon>Agaricomycetidae</taxon>
        <taxon>Agaricales</taxon>
        <taxon>Agaricineae</taxon>
        <taxon>Agaricaceae</taxon>
        <taxon>Agaricus</taxon>
    </lineage>
</organism>
<dbReference type="KEGG" id="abp:AGABI1DRAFT112423"/>
<dbReference type="OrthoDB" id="5418639at2759"/>
<keyword evidence="8" id="KW-1185">Reference proteome</keyword>
<feature type="region of interest" description="Disordered" evidence="5">
    <location>
        <begin position="56"/>
        <end position="173"/>
    </location>
</feature>
<dbReference type="eggNOG" id="ENOG502SZ8R">
    <property type="taxonomic scope" value="Eukaryota"/>
</dbReference>
<keyword evidence="1" id="KW-0479">Metal-binding</keyword>
<dbReference type="AlphaFoldDB" id="K5W1M1"/>
<evidence type="ECO:0000256" key="2">
    <source>
        <dbReference type="ARBA" id="ARBA00022771"/>
    </source>
</evidence>
<dbReference type="STRING" id="597362.K5W1M1"/>
<dbReference type="OMA" id="EDEVWRD"/>
<dbReference type="GO" id="GO:0008270">
    <property type="term" value="F:zinc ion binding"/>
    <property type="evidence" value="ECO:0007669"/>
    <property type="project" value="UniProtKB-KW"/>
</dbReference>
<dbReference type="HOGENOM" id="CLU_801600_0_0_1"/>
<protein>
    <recommendedName>
        <fullName evidence="6">GRF-type domain-containing protein</fullName>
    </recommendedName>
</protein>
<feature type="domain" description="GRF-type" evidence="6">
    <location>
        <begin position="16"/>
        <end position="61"/>
    </location>
</feature>
<keyword evidence="3" id="KW-0862">Zinc</keyword>
<evidence type="ECO:0000256" key="4">
    <source>
        <dbReference type="PROSITE-ProRule" id="PRU01343"/>
    </source>
</evidence>
<dbReference type="Pfam" id="PF06839">
    <property type="entry name" value="Zn_ribbon_GRF"/>
    <property type="match status" value="1"/>
</dbReference>